<keyword evidence="2 5" id="KW-0812">Transmembrane</keyword>
<evidence type="ECO:0000256" key="1">
    <source>
        <dbReference type="ARBA" id="ARBA00004141"/>
    </source>
</evidence>
<feature type="transmembrane region" description="Helical" evidence="5">
    <location>
        <begin position="300"/>
        <end position="325"/>
    </location>
</feature>
<feature type="transmembrane region" description="Helical" evidence="5">
    <location>
        <begin position="107"/>
        <end position="137"/>
    </location>
</feature>
<gene>
    <name evidence="6" type="primary">steT_1</name>
    <name evidence="6" type="ORF">ElP_08440</name>
</gene>
<dbReference type="KEGG" id="tpla:ElP_08440"/>
<feature type="transmembrane region" description="Helical" evidence="5">
    <location>
        <begin position="63"/>
        <end position="86"/>
    </location>
</feature>
<comment type="subcellular location">
    <subcellularLocation>
        <location evidence="1">Membrane</location>
        <topology evidence="1">Multi-pass membrane protein</topology>
    </subcellularLocation>
</comment>
<keyword evidence="4 5" id="KW-0472">Membrane</keyword>
<feature type="transmembrane region" description="Helical" evidence="5">
    <location>
        <begin position="29"/>
        <end position="51"/>
    </location>
</feature>
<dbReference type="PIRSF" id="PIRSF006060">
    <property type="entry name" value="AA_transporter"/>
    <property type="match status" value="1"/>
</dbReference>
<dbReference type="Pfam" id="PF13520">
    <property type="entry name" value="AA_permease_2"/>
    <property type="match status" value="1"/>
</dbReference>
<accession>A0A518GWR7</accession>
<evidence type="ECO:0000256" key="4">
    <source>
        <dbReference type="ARBA" id="ARBA00023136"/>
    </source>
</evidence>
<keyword evidence="7" id="KW-1185">Reference proteome</keyword>
<evidence type="ECO:0000256" key="5">
    <source>
        <dbReference type="SAM" id="Phobius"/>
    </source>
</evidence>
<dbReference type="InterPro" id="IPR002293">
    <property type="entry name" value="AA/rel_permease1"/>
</dbReference>
<sequence length="500" mass="52500">MNDRDDPDGAIPADPALLPTNSRTTLPRVLGPVTAFSAIVGSVIGSGIFIVPARVAEAVPAVGVIGLIWILGGVFSLAGALTVAELGAMLPQAGGPYVYLKEAFGKLVGFLFGWTEFLVIRSGSVAALAAGFALYFGEVVPPPWDIPRAAWEAGVAISAMTTLAALNVIGARVGGGVQVFGTVLKVGTMAAMILLPLPFVLGAARVENLNPVWPGDVNAALGRAMLAAMVGVLWTYDGWINITALAEEIKDPGRNIPRAAILGTLTLIALYLGVTLSYHLVLPISDVAMPPGGRNVAGAYFVALLGAPGAWVIALVVMFSIFIALNGNALSGPRAYFAMARDGLLPHFLSRVHPRFRTPAAAIVTQTAWAALLTVAGATFLLIPAPGSGGVLPGWAREAWAKLNETPLYDVLFSFVIFGATFMYALTVASVFILRRTRPDLHRPYRTWGYPVTPIVYLAAAGLLLANMLRETFAESVVGLGIILAGVPAYYAMRRRSTSA</sequence>
<dbReference type="PANTHER" id="PTHR11785">
    <property type="entry name" value="AMINO ACID TRANSPORTER"/>
    <property type="match status" value="1"/>
</dbReference>
<keyword evidence="3 5" id="KW-1133">Transmembrane helix</keyword>
<protein>
    <submittedName>
        <fullName evidence="6">Serine/threonine exchanger SteT</fullName>
    </submittedName>
</protein>
<name>A0A518GWR7_9BACT</name>
<dbReference type="InterPro" id="IPR050598">
    <property type="entry name" value="AminoAcid_Transporter"/>
</dbReference>
<feature type="transmembrane region" description="Helical" evidence="5">
    <location>
        <begin position="149"/>
        <end position="170"/>
    </location>
</feature>
<feature type="transmembrane region" description="Helical" evidence="5">
    <location>
        <begin position="472"/>
        <end position="493"/>
    </location>
</feature>
<dbReference type="AlphaFoldDB" id="A0A518GWR7"/>
<reference evidence="6 7" key="1">
    <citation type="submission" date="2019-02" db="EMBL/GenBank/DDBJ databases">
        <title>Deep-cultivation of Planctomycetes and their phenomic and genomic characterization uncovers novel biology.</title>
        <authorList>
            <person name="Wiegand S."/>
            <person name="Jogler M."/>
            <person name="Boedeker C."/>
            <person name="Pinto D."/>
            <person name="Vollmers J."/>
            <person name="Rivas-Marin E."/>
            <person name="Kohn T."/>
            <person name="Peeters S.H."/>
            <person name="Heuer A."/>
            <person name="Rast P."/>
            <person name="Oberbeckmann S."/>
            <person name="Bunk B."/>
            <person name="Jeske O."/>
            <person name="Meyerdierks A."/>
            <person name="Storesund J.E."/>
            <person name="Kallscheuer N."/>
            <person name="Luecker S."/>
            <person name="Lage O.M."/>
            <person name="Pohl T."/>
            <person name="Merkel B.J."/>
            <person name="Hornburger P."/>
            <person name="Mueller R.-W."/>
            <person name="Bruemmer F."/>
            <person name="Labrenz M."/>
            <person name="Spormann A.M."/>
            <person name="Op den Camp H."/>
            <person name="Overmann J."/>
            <person name="Amann R."/>
            <person name="Jetten M.S.M."/>
            <person name="Mascher T."/>
            <person name="Medema M.H."/>
            <person name="Devos D.P."/>
            <person name="Kaster A.-K."/>
            <person name="Ovreas L."/>
            <person name="Rohde M."/>
            <person name="Galperin M.Y."/>
            <person name="Jogler C."/>
        </authorList>
    </citation>
    <scope>NUCLEOTIDE SEQUENCE [LARGE SCALE GENOMIC DNA]</scope>
    <source>
        <strain evidence="6 7">ElP</strain>
    </source>
</reference>
<dbReference type="RefSeq" id="WP_231749477.1">
    <property type="nucleotide sequence ID" value="NZ_CP036426.1"/>
</dbReference>
<evidence type="ECO:0000313" key="6">
    <source>
        <dbReference type="EMBL" id="QDV33002.1"/>
    </source>
</evidence>
<feature type="transmembrane region" description="Helical" evidence="5">
    <location>
        <begin position="224"/>
        <end position="247"/>
    </location>
</feature>
<dbReference type="Proteomes" id="UP000317835">
    <property type="component" value="Chromosome"/>
</dbReference>
<dbReference type="GO" id="GO:0016020">
    <property type="term" value="C:membrane"/>
    <property type="evidence" value="ECO:0007669"/>
    <property type="project" value="UniProtKB-SubCell"/>
</dbReference>
<dbReference type="PANTHER" id="PTHR11785:SF512">
    <property type="entry name" value="SOBREMESA, ISOFORM B"/>
    <property type="match status" value="1"/>
</dbReference>
<dbReference type="Gene3D" id="1.20.1740.10">
    <property type="entry name" value="Amino acid/polyamine transporter I"/>
    <property type="match status" value="1"/>
</dbReference>
<evidence type="ECO:0000313" key="7">
    <source>
        <dbReference type="Proteomes" id="UP000317835"/>
    </source>
</evidence>
<evidence type="ECO:0000256" key="2">
    <source>
        <dbReference type="ARBA" id="ARBA00022692"/>
    </source>
</evidence>
<proteinExistence type="predicted"/>
<evidence type="ECO:0000256" key="3">
    <source>
        <dbReference type="ARBA" id="ARBA00022989"/>
    </source>
</evidence>
<feature type="transmembrane region" description="Helical" evidence="5">
    <location>
        <begin position="182"/>
        <end position="204"/>
    </location>
</feature>
<dbReference type="EMBL" id="CP036426">
    <property type="protein sequence ID" value="QDV33002.1"/>
    <property type="molecule type" value="Genomic_DNA"/>
</dbReference>
<organism evidence="6 7">
    <name type="scientific">Tautonia plasticadhaerens</name>
    <dbReference type="NCBI Taxonomy" id="2527974"/>
    <lineage>
        <taxon>Bacteria</taxon>
        <taxon>Pseudomonadati</taxon>
        <taxon>Planctomycetota</taxon>
        <taxon>Planctomycetia</taxon>
        <taxon>Isosphaerales</taxon>
        <taxon>Isosphaeraceae</taxon>
        <taxon>Tautonia</taxon>
    </lineage>
</organism>
<feature type="transmembrane region" description="Helical" evidence="5">
    <location>
        <begin position="411"/>
        <end position="435"/>
    </location>
</feature>
<feature type="transmembrane region" description="Helical" evidence="5">
    <location>
        <begin position="259"/>
        <end position="280"/>
    </location>
</feature>
<dbReference type="GO" id="GO:0015179">
    <property type="term" value="F:L-amino acid transmembrane transporter activity"/>
    <property type="evidence" value="ECO:0007669"/>
    <property type="project" value="TreeGrafter"/>
</dbReference>
<feature type="transmembrane region" description="Helical" evidence="5">
    <location>
        <begin position="360"/>
        <end position="383"/>
    </location>
</feature>
<feature type="transmembrane region" description="Helical" evidence="5">
    <location>
        <begin position="447"/>
        <end position="466"/>
    </location>
</feature>